<keyword evidence="2" id="KW-1185">Reference proteome</keyword>
<dbReference type="AlphaFoldDB" id="A0A419A6K7"/>
<evidence type="ECO:0000313" key="2">
    <source>
        <dbReference type="Proteomes" id="UP000283587"/>
    </source>
</evidence>
<reference evidence="2" key="1">
    <citation type="submission" date="2018-09" db="EMBL/GenBank/DDBJ databases">
        <title>Paracoccus onubensis nov. sp. a moderate halophilic bacterium isolated from Gruta de las Maravillas (Aracena, Spain).</title>
        <authorList>
            <person name="Jurado V."/>
            <person name="Gutierrez-Patricio S."/>
            <person name="Gonzalez-Pimentel J.L."/>
            <person name="Miller A.Z."/>
            <person name="Laiz L."/>
            <person name="Saiz-Jimenez C."/>
        </authorList>
    </citation>
    <scope>NUCLEOTIDE SEQUENCE [LARGE SCALE GENOMIC DNA]</scope>
    <source>
        <strain evidence="2">DSM 26381</strain>
    </source>
</reference>
<dbReference type="OrthoDB" id="8024304at2"/>
<gene>
    <name evidence="1" type="ORF">D3P05_10815</name>
</gene>
<sequence length="64" mass="6889">MKSDVIDIAVQIHARTDRAILASDDGDKDKAVWLPLSQVEVEIGQGGTATVTMPEWLAIDKGLV</sequence>
<accession>A0A419A6K7</accession>
<protein>
    <submittedName>
        <fullName evidence="1">Uncharacterized protein</fullName>
    </submittedName>
</protein>
<name>A0A419A6K7_9RHOB</name>
<organism evidence="1 2">
    <name type="scientific">Paracoccus siganidrum</name>
    <dbReference type="NCBI Taxonomy" id="1276757"/>
    <lineage>
        <taxon>Bacteria</taxon>
        <taxon>Pseudomonadati</taxon>
        <taxon>Pseudomonadota</taxon>
        <taxon>Alphaproteobacteria</taxon>
        <taxon>Rhodobacterales</taxon>
        <taxon>Paracoccaceae</taxon>
        <taxon>Paracoccus</taxon>
    </lineage>
</organism>
<dbReference type="EMBL" id="QZEW01000039">
    <property type="protein sequence ID" value="RJL15295.1"/>
    <property type="molecule type" value="Genomic_DNA"/>
</dbReference>
<dbReference type="RefSeq" id="WP_119898176.1">
    <property type="nucleotide sequence ID" value="NZ_QNRC01000004.1"/>
</dbReference>
<dbReference type="Proteomes" id="UP000283587">
    <property type="component" value="Unassembled WGS sequence"/>
</dbReference>
<proteinExistence type="predicted"/>
<comment type="caution">
    <text evidence="1">The sequence shown here is derived from an EMBL/GenBank/DDBJ whole genome shotgun (WGS) entry which is preliminary data.</text>
</comment>
<evidence type="ECO:0000313" key="1">
    <source>
        <dbReference type="EMBL" id="RJL15295.1"/>
    </source>
</evidence>